<dbReference type="GO" id="GO:0004519">
    <property type="term" value="F:endonuclease activity"/>
    <property type="evidence" value="ECO:0007669"/>
    <property type="project" value="InterPro"/>
</dbReference>
<reference evidence="1 2" key="1">
    <citation type="submission" date="2018-09" db="EMBL/GenBank/DDBJ databases">
        <title>Draft genome of Simplicispira sp. NY-02.</title>
        <authorList>
            <person name="Im W.T."/>
        </authorList>
    </citation>
    <scope>NUCLEOTIDE SEQUENCE [LARGE SCALE GENOMIC DNA]</scope>
    <source>
        <strain evidence="1 2">NY-02</strain>
    </source>
</reference>
<dbReference type="GO" id="GO:0043571">
    <property type="term" value="P:maintenance of CRISPR repeat elements"/>
    <property type="evidence" value="ECO:0007669"/>
    <property type="project" value="InterPro"/>
</dbReference>
<dbReference type="EMBL" id="QXJC01000007">
    <property type="protein sequence ID" value="RID97386.1"/>
    <property type="molecule type" value="Genomic_DNA"/>
</dbReference>
<dbReference type="InterPro" id="IPR013396">
    <property type="entry name" value="CRISPR-assoc_prot_Csy4"/>
</dbReference>
<dbReference type="Gene3D" id="3.30.70.2540">
    <property type="entry name" value="CRISPR-associated endoribonuclease Cas6/Csy4"/>
    <property type="match status" value="1"/>
</dbReference>
<dbReference type="NCBIfam" id="TIGR02563">
    <property type="entry name" value="cas_Csy4"/>
    <property type="match status" value="1"/>
</dbReference>
<dbReference type="OrthoDB" id="259831at2"/>
<keyword evidence="2" id="KW-1185">Reference proteome</keyword>
<dbReference type="InterPro" id="IPR042564">
    <property type="entry name" value="CRISPR-Cas6/Csy4_sf"/>
</dbReference>
<protein>
    <submittedName>
        <fullName evidence="1">Type I-F CRISPR-associated endoribonuclease Cas6/Csy4</fullName>
    </submittedName>
</protein>
<evidence type="ECO:0000313" key="1">
    <source>
        <dbReference type="EMBL" id="RID97386.1"/>
    </source>
</evidence>
<proteinExistence type="predicted"/>
<name>A0A398CCR1_9BURK</name>
<dbReference type="Proteomes" id="UP000266302">
    <property type="component" value="Unassembled WGS sequence"/>
</dbReference>
<sequence>MTTHYIDITLLPDPEFSHAHLLSALVAKLHRVLVQRAAGDVGISFPQHVNTPLAKRTLGRVLRLHGTQAALEQLMALDWLHGMRDHTQVGTAAPVPKGVPHRIVQRRQFKTSAERLRRRRMRRKGETAEQAAVAIPDEVERKPDLPYVQLRSSSTGEPFCLFVEHGDQQPTPTPGRFNSYGLSSGASVPWF</sequence>
<evidence type="ECO:0000313" key="2">
    <source>
        <dbReference type="Proteomes" id="UP000266302"/>
    </source>
</evidence>
<dbReference type="RefSeq" id="WP_119110054.1">
    <property type="nucleotide sequence ID" value="NZ_QXJC01000007.1"/>
</dbReference>
<accession>A0A398CCR1</accession>
<dbReference type="Pfam" id="PF09618">
    <property type="entry name" value="Cas_Csy4"/>
    <property type="match status" value="1"/>
</dbReference>
<organism evidence="1 2">
    <name type="scientific">Simplicispira hankyongi</name>
    <dbReference type="NCBI Taxonomy" id="2315688"/>
    <lineage>
        <taxon>Bacteria</taxon>
        <taxon>Pseudomonadati</taxon>
        <taxon>Pseudomonadota</taxon>
        <taxon>Betaproteobacteria</taxon>
        <taxon>Burkholderiales</taxon>
        <taxon>Comamonadaceae</taxon>
        <taxon>Simplicispira</taxon>
    </lineage>
</organism>
<comment type="caution">
    <text evidence="1">The sequence shown here is derived from an EMBL/GenBank/DDBJ whole genome shotgun (WGS) entry which is preliminary data.</text>
</comment>
<dbReference type="CDD" id="cd09739">
    <property type="entry name" value="Cas6_I-F"/>
    <property type="match status" value="1"/>
</dbReference>
<dbReference type="AlphaFoldDB" id="A0A398CCR1"/>
<gene>
    <name evidence="1" type="primary">cas6f</name>
    <name evidence="1" type="ORF">D3F03_14020</name>
</gene>